<keyword evidence="1" id="KW-0472">Membrane</keyword>
<sequence>MTLALLFGAATAVSAWRLFSILRPGREKEGPVPVAKILIRLALTFLCGAGAVYGGASLWYSGAVFRDRVCDYAGNYDQLPVSSDHVPLSTKCLRGGTVVEIVPSWVNPALAVLVSAAAAAAAAALTFGLSRQGRQRPDR</sequence>
<evidence type="ECO:0000313" key="2">
    <source>
        <dbReference type="EMBL" id="GAA4242279.1"/>
    </source>
</evidence>
<keyword evidence="3" id="KW-1185">Reference proteome</keyword>
<feature type="transmembrane region" description="Helical" evidence="1">
    <location>
        <begin position="109"/>
        <end position="129"/>
    </location>
</feature>
<comment type="caution">
    <text evidence="2">The sequence shown here is derived from an EMBL/GenBank/DDBJ whole genome shotgun (WGS) entry which is preliminary data.</text>
</comment>
<evidence type="ECO:0000313" key="3">
    <source>
        <dbReference type="Proteomes" id="UP001501710"/>
    </source>
</evidence>
<evidence type="ECO:0000256" key="1">
    <source>
        <dbReference type="SAM" id="Phobius"/>
    </source>
</evidence>
<accession>A0ABP8CQP2</accession>
<name>A0ABP8CQP2_9ACTN</name>
<dbReference type="Proteomes" id="UP001501710">
    <property type="component" value="Unassembled WGS sequence"/>
</dbReference>
<keyword evidence="1" id="KW-1133">Transmembrane helix</keyword>
<evidence type="ECO:0008006" key="4">
    <source>
        <dbReference type="Google" id="ProtNLM"/>
    </source>
</evidence>
<reference evidence="3" key="1">
    <citation type="journal article" date="2019" name="Int. J. Syst. Evol. Microbiol.">
        <title>The Global Catalogue of Microorganisms (GCM) 10K type strain sequencing project: providing services to taxonomists for standard genome sequencing and annotation.</title>
        <authorList>
            <consortium name="The Broad Institute Genomics Platform"/>
            <consortium name="The Broad Institute Genome Sequencing Center for Infectious Disease"/>
            <person name="Wu L."/>
            <person name="Ma J."/>
        </authorList>
    </citation>
    <scope>NUCLEOTIDE SEQUENCE [LARGE SCALE GENOMIC DNA]</scope>
    <source>
        <strain evidence="3">JCM 17440</strain>
    </source>
</reference>
<dbReference type="EMBL" id="BAABAS010000030">
    <property type="protein sequence ID" value="GAA4242279.1"/>
    <property type="molecule type" value="Genomic_DNA"/>
</dbReference>
<dbReference type="RefSeq" id="WP_344907694.1">
    <property type="nucleotide sequence ID" value="NZ_BAABAS010000030.1"/>
</dbReference>
<organism evidence="2 3">
    <name type="scientific">Actinomadura meridiana</name>
    <dbReference type="NCBI Taxonomy" id="559626"/>
    <lineage>
        <taxon>Bacteria</taxon>
        <taxon>Bacillati</taxon>
        <taxon>Actinomycetota</taxon>
        <taxon>Actinomycetes</taxon>
        <taxon>Streptosporangiales</taxon>
        <taxon>Thermomonosporaceae</taxon>
        <taxon>Actinomadura</taxon>
    </lineage>
</organism>
<proteinExistence type="predicted"/>
<gene>
    <name evidence="2" type="ORF">GCM10022254_74720</name>
</gene>
<protein>
    <recommendedName>
        <fullName evidence="4">Integral membrane protein</fullName>
    </recommendedName>
</protein>
<keyword evidence="1" id="KW-0812">Transmembrane</keyword>